<gene>
    <name evidence="1" type="ORF">GA0061103_6543</name>
</gene>
<evidence type="ECO:0000313" key="1">
    <source>
        <dbReference type="EMBL" id="SCB44670.1"/>
    </source>
</evidence>
<organism evidence="1 2">
    <name type="scientific">Rhizobium multihospitium</name>
    <dbReference type="NCBI Taxonomy" id="410764"/>
    <lineage>
        <taxon>Bacteria</taxon>
        <taxon>Pseudomonadati</taxon>
        <taxon>Pseudomonadota</taxon>
        <taxon>Alphaproteobacteria</taxon>
        <taxon>Hyphomicrobiales</taxon>
        <taxon>Rhizobiaceae</taxon>
        <taxon>Rhizobium/Agrobacterium group</taxon>
        <taxon>Rhizobium</taxon>
    </lineage>
</organism>
<dbReference type="NCBIfam" id="NF002918">
    <property type="entry name" value="PRK03537.1-4"/>
    <property type="match status" value="1"/>
</dbReference>
<dbReference type="AlphaFoldDB" id="A0A1C3WXH0"/>
<dbReference type="InterPro" id="IPR050682">
    <property type="entry name" value="ModA/WtpA"/>
</dbReference>
<protein>
    <submittedName>
        <fullName evidence="1">Molybdate transport system substrate-binding protein</fullName>
    </submittedName>
</protein>
<reference evidence="2" key="1">
    <citation type="submission" date="2016-08" db="EMBL/GenBank/DDBJ databases">
        <authorList>
            <person name="Varghese N."/>
            <person name="Submissions Spin"/>
        </authorList>
    </citation>
    <scope>NUCLEOTIDE SEQUENCE [LARGE SCALE GENOMIC DNA]</scope>
    <source>
        <strain evidence="2">HAMBI 2975</strain>
    </source>
</reference>
<sequence>MSNAVQVLSAGSLRHAFPAIIGAFGHEFGIGISLTLGPAGLLREEIEAGSSFDLFASANMAHPRRLALIGLAEDAICFARNRLCVLARADFGLTTENFLAVLADPAVRIGTSTPGDDPGGDYAFEVFDKIEARYPGKGVAISSRSQQLVGGRHSLPTPAGKGGGHLITDGVVDLMMSYSSNARLLAGDPAFSVIDIPDEFQPLIEYGMTIRKGADDETRYLRDFLLSETGQEILSKAGFSSVG</sequence>
<dbReference type="RefSeq" id="WP_092716758.1">
    <property type="nucleotide sequence ID" value="NZ_FMAG01000008.1"/>
</dbReference>
<dbReference type="Gene3D" id="3.40.190.10">
    <property type="entry name" value="Periplasmic binding protein-like II"/>
    <property type="match status" value="2"/>
</dbReference>
<dbReference type="Proteomes" id="UP000199101">
    <property type="component" value="Unassembled WGS sequence"/>
</dbReference>
<dbReference type="PANTHER" id="PTHR30632:SF0">
    <property type="entry name" value="SULFATE-BINDING PROTEIN"/>
    <property type="match status" value="1"/>
</dbReference>
<dbReference type="STRING" id="410764.GA0061103_6543"/>
<dbReference type="SUPFAM" id="SSF53850">
    <property type="entry name" value="Periplasmic binding protein-like II"/>
    <property type="match status" value="1"/>
</dbReference>
<dbReference type="EMBL" id="FMAG01000008">
    <property type="protein sequence ID" value="SCB44670.1"/>
    <property type="molecule type" value="Genomic_DNA"/>
</dbReference>
<name>A0A1C3WXH0_9HYPH</name>
<accession>A0A1C3WXH0</accession>
<dbReference type="PANTHER" id="PTHR30632">
    <property type="entry name" value="MOLYBDATE-BINDING PERIPLASMIC PROTEIN"/>
    <property type="match status" value="1"/>
</dbReference>
<dbReference type="Pfam" id="PF13531">
    <property type="entry name" value="SBP_bac_11"/>
    <property type="match status" value="1"/>
</dbReference>
<dbReference type="GO" id="GO:0030973">
    <property type="term" value="F:molybdate ion binding"/>
    <property type="evidence" value="ECO:0007669"/>
    <property type="project" value="TreeGrafter"/>
</dbReference>
<dbReference type="GO" id="GO:0015689">
    <property type="term" value="P:molybdate ion transport"/>
    <property type="evidence" value="ECO:0007669"/>
    <property type="project" value="TreeGrafter"/>
</dbReference>
<evidence type="ECO:0000313" key="2">
    <source>
        <dbReference type="Proteomes" id="UP000199101"/>
    </source>
</evidence>
<keyword evidence="2" id="KW-1185">Reference proteome</keyword>
<dbReference type="OrthoDB" id="516817at2"/>
<proteinExistence type="predicted"/>